<dbReference type="EMBL" id="JRQD01000001">
    <property type="protein sequence ID" value="KGM07982.1"/>
    <property type="molecule type" value="Genomic_DNA"/>
</dbReference>
<comment type="caution">
    <text evidence="4">The sequence shown here is derived from an EMBL/GenBank/DDBJ whole genome shotgun (WGS) entry which is preliminary data.</text>
</comment>
<dbReference type="Proteomes" id="UP000029999">
    <property type="component" value="Unassembled WGS sequence"/>
</dbReference>
<dbReference type="AlphaFoldDB" id="A0A0A0BJW6"/>
<dbReference type="GO" id="GO:0042597">
    <property type="term" value="C:periplasmic space"/>
    <property type="evidence" value="ECO:0007669"/>
    <property type="project" value="UniProtKB-SubCell"/>
</dbReference>
<comment type="subcellular location">
    <subcellularLocation>
        <location evidence="1">Periplasm</location>
    </subcellularLocation>
</comment>
<evidence type="ECO:0000256" key="1">
    <source>
        <dbReference type="ARBA" id="ARBA00004418"/>
    </source>
</evidence>
<feature type="signal peptide" evidence="3">
    <location>
        <begin position="1"/>
        <end position="23"/>
    </location>
</feature>
<dbReference type="PANTHER" id="PTHR43649">
    <property type="entry name" value="ARABINOSE-BINDING PROTEIN-RELATED"/>
    <property type="match status" value="1"/>
</dbReference>
<dbReference type="PANTHER" id="PTHR43649:SF12">
    <property type="entry name" value="DIACETYLCHITOBIOSE BINDING PROTEIN DASA"/>
    <property type="match status" value="1"/>
</dbReference>
<comment type="similarity">
    <text evidence="2">Belongs to the bacterial solute-binding protein 1 family.</text>
</comment>
<dbReference type="RefSeq" id="WP_036311423.1">
    <property type="nucleotide sequence ID" value="NZ_JRQD01000001.1"/>
</dbReference>
<sequence length="439" mass="48149">MTNTLRTLIAIWALSLQAGLASAETLTIATVNNVDMIRMQALAAEFTAKNPDIELKWVTLEENILRQRVTTDIATNSGRFDIVTIGSYEAPIWAKKGWLMPLSDMPSGYDVDDLIPSIRESLSFEGVLYAAPFYGESSFTMYRTDLFEAAGLEMPDAPTWDFIRTAAAAINEKSPDVYGICLRGKPGWGENIALITSMANSYGARWFDENWRPQFDSEAWSSTINDYVTLLKNFGQPDAASTGYAETLALFQAGKCAIWIDATVAASSVSDPRVSSVANHVGFAMAPAHGLGKRSNWLWSWALGVSVASEHKNAAKAFVAWATSREYADLVAQRDGWANVPPGTRESLYRNPEYLQAAPFAEMVLESIETADPGDPTVDKVPYTGIQYVAIPEFTGMATAVGVRFSKVLAGEISTEEALKNAQWVTEKVIERAQFIQDD</sequence>
<dbReference type="Pfam" id="PF01547">
    <property type="entry name" value="SBP_bac_1"/>
    <property type="match status" value="1"/>
</dbReference>
<dbReference type="InterPro" id="IPR050490">
    <property type="entry name" value="Bact_solute-bd_prot1"/>
</dbReference>
<dbReference type="STRING" id="392484.LP43_0400"/>
<organism evidence="4 5">
    <name type="scientific">Methylophaga thiooxydans</name>
    <dbReference type="NCBI Taxonomy" id="392484"/>
    <lineage>
        <taxon>Bacteria</taxon>
        <taxon>Pseudomonadati</taxon>
        <taxon>Pseudomonadota</taxon>
        <taxon>Gammaproteobacteria</taxon>
        <taxon>Thiotrichales</taxon>
        <taxon>Piscirickettsiaceae</taxon>
        <taxon>Methylophaga</taxon>
    </lineage>
</organism>
<dbReference type="CDD" id="cd13585">
    <property type="entry name" value="PBP2_TMBP_like"/>
    <property type="match status" value="1"/>
</dbReference>
<dbReference type="SUPFAM" id="SSF53850">
    <property type="entry name" value="Periplasmic binding protein-like II"/>
    <property type="match status" value="1"/>
</dbReference>
<feature type="chain" id="PRO_5001967308" evidence="3">
    <location>
        <begin position="24"/>
        <end position="439"/>
    </location>
</feature>
<evidence type="ECO:0000256" key="2">
    <source>
        <dbReference type="ARBA" id="ARBA00008520"/>
    </source>
</evidence>
<evidence type="ECO:0000313" key="5">
    <source>
        <dbReference type="Proteomes" id="UP000029999"/>
    </source>
</evidence>
<dbReference type="Gene3D" id="3.40.190.10">
    <property type="entry name" value="Periplasmic binding protein-like II"/>
    <property type="match status" value="2"/>
</dbReference>
<protein>
    <submittedName>
        <fullName evidence="4">Various polyols ABC transporter, periplasmic substrate-binding protein</fullName>
    </submittedName>
</protein>
<proteinExistence type="inferred from homology"/>
<accession>A0A0A0BJW6</accession>
<gene>
    <name evidence="4" type="ORF">LP43_0400</name>
</gene>
<name>A0A0A0BJW6_9GAMM</name>
<evidence type="ECO:0000313" key="4">
    <source>
        <dbReference type="EMBL" id="KGM07982.1"/>
    </source>
</evidence>
<dbReference type="InterPro" id="IPR006059">
    <property type="entry name" value="SBP"/>
</dbReference>
<evidence type="ECO:0000256" key="3">
    <source>
        <dbReference type="SAM" id="SignalP"/>
    </source>
</evidence>
<keyword evidence="3" id="KW-0732">Signal</keyword>
<reference evidence="4 5" key="1">
    <citation type="submission" date="2014-09" db="EMBL/GenBank/DDBJ databases">
        <authorList>
            <person name="Grob C."/>
            <person name="Taubert M."/>
            <person name="Howat A.M."/>
            <person name="Burns O.J."/>
            <person name="Dixon J.L."/>
            <person name="Chen Y."/>
            <person name="Murrell J.C."/>
        </authorList>
    </citation>
    <scope>NUCLEOTIDE SEQUENCE [LARGE SCALE GENOMIC DNA]</scope>
    <source>
        <strain evidence="4">L4</strain>
    </source>
</reference>